<organism evidence="1 2">
    <name type="scientific">Cylindrospermopsis raciborskii CENA303</name>
    <dbReference type="NCBI Taxonomy" id="1170769"/>
    <lineage>
        <taxon>Bacteria</taxon>
        <taxon>Bacillati</taxon>
        <taxon>Cyanobacteriota</taxon>
        <taxon>Cyanophyceae</taxon>
        <taxon>Nostocales</taxon>
        <taxon>Aphanizomenonaceae</taxon>
        <taxon>Cylindrospermopsis</taxon>
    </lineage>
</organism>
<accession>A0A1X4G5Q7</accession>
<dbReference type="AlphaFoldDB" id="A0A1X4G5Q7"/>
<evidence type="ECO:0000313" key="2">
    <source>
        <dbReference type="Proteomes" id="UP000192997"/>
    </source>
</evidence>
<sequence>MKSPGVVGLKTAILSTTQTRGLQERTKMKKILKNLIVVRLTYSKPRFVLSLFKKEKLEPDDLDE</sequence>
<dbReference type="Proteomes" id="UP000192997">
    <property type="component" value="Unassembled WGS sequence"/>
</dbReference>
<comment type="caution">
    <text evidence="1">The sequence shown here is derived from an EMBL/GenBank/DDBJ whole genome shotgun (WGS) entry which is preliminary data.</text>
</comment>
<proteinExistence type="predicted"/>
<evidence type="ECO:0000313" key="1">
    <source>
        <dbReference type="EMBL" id="OSO89973.1"/>
    </source>
</evidence>
<protein>
    <submittedName>
        <fullName evidence="1">Uncharacterized protein</fullName>
    </submittedName>
</protein>
<reference evidence="2" key="1">
    <citation type="submission" date="2017-04" db="EMBL/GenBank/DDBJ databases">
        <authorList>
            <person name="Abreu V.A."/>
            <person name="Popin R.V."/>
            <person name="Rigonato J."/>
            <person name="Andreote A.P."/>
            <person name="Schaker P.C."/>
            <person name="Hoff-Risseti C."/>
            <person name="Alvarenga D.O."/>
            <person name="Varani A.M."/>
            <person name="Fiore M.F."/>
        </authorList>
    </citation>
    <scope>NUCLEOTIDE SEQUENCE [LARGE SCALE GENOMIC DNA]</scope>
    <source>
        <strain evidence="2">CENA303</strain>
    </source>
</reference>
<name>A0A1X4G5Q7_9CYAN</name>
<dbReference type="EMBL" id="NBYN01000051">
    <property type="protein sequence ID" value="OSO89973.1"/>
    <property type="molecule type" value="Genomic_DNA"/>
</dbReference>
<gene>
    <name evidence="1" type="ORF">B7O87_09770</name>
</gene>